<sequence>MHASEAPQAPRQYRAAELAKAAGIPERTLRYYRERRLLPPPRRVGRVAWYDDSHLSRLRTIAALLARGHTLGGIAELIAAFTAGHDTERTAELLGLAEPLPAPAEPPPWAEERPVRLTRAELAAYWPGGDSPENLAAAVETGYLTVSGDEITHFSRELLEATSALVEEGLPLPVVLAAGQVLRGHAEELAGVFTEVLRAHVVPEVLGDGDRHPLSAEDVRRLTEVLERLRPLVKRAVSAAITLAVDRRLGAELQPPAGG</sequence>
<organism evidence="3 4">
    <name type="scientific">Streptomyces millisiae</name>
    <dbReference type="NCBI Taxonomy" id="3075542"/>
    <lineage>
        <taxon>Bacteria</taxon>
        <taxon>Bacillati</taxon>
        <taxon>Actinomycetota</taxon>
        <taxon>Actinomycetes</taxon>
        <taxon>Kitasatosporales</taxon>
        <taxon>Streptomycetaceae</taxon>
        <taxon>Streptomyces</taxon>
    </lineage>
</organism>
<dbReference type="RefSeq" id="WP_311604129.1">
    <property type="nucleotide sequence ID" value="NZ_JAVREM010000086.1"/>
</dbReference>
<gene>
    <name evidence="3" type="ORF">RNC47_32760</name>
</gene>
<proteinExistence type="predicted"/>
<evidence type="ECO:0000313" key="3">
    <source>
        <dbReference type="EMBL" id="MDT0323091.1"/>
    </source>
</evidence>
<dbReference type="Proteomes" id="UP001183420">
    <property type="component" value="Unassembled WGS sequence"/>
</dbReference>
<dbReference type="SUPFAM" id="SSF46955">
    <property type="entry name" value="Putative DNA-binding domain"/>
    <property type="match status" value="1"/>
</dbReference>
<keyword evidence="4" id="KW-1185">Reference proteome</keyword>
<keyword evidence="1" id="KW-0238">DNA-binding</keyword>
<evidence type="ECO:0000259" key="2">
    <source>
        <dbReference type="PROSITE" id="PS50937"/>
    </source>
</evidence>
<name>A0ABU2LZR4_9ACTN</name>
<evidence type="ECO:0000313" key="4">
    <source>
        <dbReference type="Proteomes" id="UP001183420"/>
    </source>
</evidence>
<comment type="caution">
    <text evidence="3">The sequence shown here is derived from an EMBL/GenBank/DDBJ whole genome shotgun (WGS) entry which is preliminary data.</text>
</comment>
<dbReference type="Gene3D" id="1.10.1660.10">
    <property type="match status" value="1"/>
</dbReference>
<dbReference type="PANTHER" id="PTHR30204">
    <property type="entry name" value="REDOX-CYCLING DRUG-SENSING TRANSCRIPTIONAL ACTIVATOR SOXR"/>
    <property type="match status" value="1"/>
</dbReference>
<dbReference type="InterPro" id="IPR047057">
    <property type="entry name" value="MerR_fam"/>
</dbReference>
<dbReference type="PANTHER" id="PTHR30204:SF93">
    <property type="entry name" value="HTH MERR-TYPE DOMAIN-CONTAINING PROTEIN"/>
    <property type="match status" value="1"/>
</dbReference>
<reference evidence="4" key="1">
    <citation type="submission" date="2023-07" db="EMBL/GenBank/DDBJ databases">
        <title>30 novel species of actinomycetes from the DSMZ collection.</title>
        <authorList>
            <person name="Nouioui I."/>
        </authorList>
    </citation>
    <scope>NUCLEOTIDE SEQUENCE [LARGE SCALE GENOMIC DNA]</scope>
    <source>
        <strain evidence="4">DSM 44918</strain>
    </source>
</reference>
<dbReference type="EMBL" id="JAVREM010000086">
    <property type="protein sequence ID" value="MDT0323091.1"/>
    <property type="molecule type" value="Genomic_DNA"/>
</dbReference>
<protein>
    <submittedName>
        <fullName evidence="3">MerR family transcriptional regulator</fullName>
    </submittedName>
</protein>
<dbReference type="InterPro" id="IPR009061">
    <property type="entry name" value="DNA-bd_dom_put_sf"/>
</dbReference>
<dbReference type="InterPro" id="IPR000551">
    <property type="entry name" value="MerR-type_HTH_dom"/>
</dbReference>
<dbReference type="PROSITE" id="PS50937">
    <property type="entry name" value="HTH_MERR_2"/>
    <property type="match status" value="1"/>
</dbReference>
<dbReference type="Pfam" id="PF13411">
    <property type="entry name" value="MerR_1"/>
    <property type="match status" value="1"/>
</dbReference>
<accession>A0ABU2LZR4</accession>
<evidence type="ECO:0000256" key="1">
    <source>
        <dbReference type="ARBA" id="ARBA00023125"/>
    </source>
</evidence>
<feature type="domain" description="HTH merR-type" evidence="2">
    <location>
        <begin position="12"/>
        <end position="80"/>
    </location>
</feature>
<dbReference type="SMART" id="SM00422">
    <property type="entry name" value="HTH_MERR"/>
    <property type="match status" value="1"/>
</dbReference>